<dbReference type="SMART" id="SM00715">
    <property type="entry name" value="LA"/>
    <property type="match status" value="1"/>
</dbReference>
<dbReference type="InterPro" id="IPR036388">
    <property type="entry name" value="WH-like_DNA-bd_sf"/>
</dbReference>
<dbReference type="PANTHER" id="PTHR22792:SF62">
    <property type="entry name" value="LA-RELATED PROTEIN 7"/>
    <property type="match status" value="1"/>
</dbReference>
<dbReference type="SUPFAM" id="SSF46785">
    <property type="entry name" value="Winged helix' DNA-binding domain"/>
    <property type="match status" value="1"/>
</dbReference>
<organism evidence="9 10">
    <name type="scientific">Dichanthelium oligosanthes</name>
    <dbReference type="NCBI Taxonomy" id="888268"/>
    <lineage>
        <taxon>Eukaryota</taxon>
        <taxon>Viridiplantae</taxon>
        <taxon>Streptophyta</taxon>
        <taxon>Embryophyta</taxon>
        <taxon>Tracheophyta</taxon>
        <taxon>Spermatophyta</taxon>
        <taxon>Magnoliopsida</taxon>
        <taxon>Liliopsida</taxon>
        <taxon>Poales</taxon>
        <taxon>Poaceae</taxon>
        <taxon>PACMAD clade</taxon>
        <taxon>Panicoideae</taxon>
        <taxon>Panicodae</taxon>
        <taxon>Paniceae</taxon>
        <taxon>Dichantheliinae</taxon>
        <taxon>Dichanthelium</taxon>
    </lineage>
</organism>
<evidence type="ECO:0000256" key="7">
    <source>
        <dbReference type="SAM" id="MobiDB-lite"/>
    </source>
</evidence>
<comment type="caution">
    <text evidence="9">The sequence shown here is derived from an EMBL/GenBank/DDBJ whole genome shotgun (WGS) entry which is preliminary data.</text>
</comment>
<feature type="region of interest" description="Disordered" evidence="7">
    <location>
        <begin position="1"/>
        <end position="37"/>
    </location>
</feature>
<keyword evidence="2 6" id="KW-0694">RNA-binding</keyword>
<evidence type="ECO:0000256" key="1">
    <source>
        <dbReference type="ARBA" id="ARBA00004123"/>
    </source>
</evidence>
<dbReference type="GO" id="GO:1990904">
    <property type="term" value="C:ribonucleoprotein complex"/>
    <property type="evidence" value="ECO:0007669"/>
    <property type="project" value="InterPro"/>
</dbReference>
<feature type="compositionally biased region" description="Basic and acidic residues" evidence="7">
    <location>
        <begin position="314"/>
        <end position="329"/>
    </location>
</feature>
<name>A0A1E5VN65_9POAL</name>
<evidence type="ECO:0000313" key="10">
    <source>
        <dbReference type="Proteomes" id="UP000095767"/>
    </source>
</evidence>
<evidence type="ECO:0000256" key="2">
    <source>
        <dbReference type="ARBA" id="ARBA00022884"/>
    </source>
</evidence>
<dbReference type="GO" id="GO:0006396">
    <property type="term" value="P:RNA processing"/>
    <property type="evidence" value="ECO:0007669"/>
    <property type="project" value="InterPro"/>
</dbReference>
<feature type="compositionally biased region" description="Low complexity" evidence="7">
    <location>
        <begin position="453"/>
        <end position="468"/>
    </location>
</feature>
<sequence length="475" mass="51598">MAQESSDVVVKCTATATNNSKGTMSSEEDDGGAERPPLQVVSAPTTPFKFNVHAPEFVPMSPAAASPMASPMSAPAGGYYSPFMQMQAELGPDWSFFHDHEPVFFMPDFAHAKFGAAGAAAAAGSNSAQAKGTGATADVTQKIVKQVEYQFSDINLVANEFLLKIMNKDTEGYVPLSVIASWKKIKSLGATNQMLVKALRTSTKLIVSDDGKKVRRRQPFTEKHKEELQSRMIIAENLPEDSSRNSLEKIFCVVGSVKNIKICHPQEPSTARSSKSDTLVSNKVEKLNDERNWRKGLRVRTVLRRSPKSVMRLKRPDFDHFVGSDDDSPHSQMSSESPTPDYSSPEAPHQQQQQQQEADHQNGSKQKGWARGRGKLHITAPHSPQSAPAGMSGHFDPSSPRQQQAASQKCPSSPSRQQQASSQQKCPFSPRQPPQGPRMPDGTRGFTMGRGKPSPSSSPASRPSVAAPTPAPLLV</sequence>
<dbReference type="Gene3D" id="1.10.10.10">
    <property type="entry name" value="Winged helix-like DNA-binding domain superfamily/Winged helix DNA-binding domain"/>
    <property type="match status" value="1"/>
</dbReference>
<feature type="compositionally biased region" description="Polar residues" evidence="7">
    <location>
        <begin position="14"/>
        <end position="25"/>
    </location>
</feature>
<dbReference type="Proteomes" id="UP000095767">
    <property type="component" value="Unassembled WGS sequence"/>
</dbReference>
<protein>
    <submittedName>
        <fullName evidence="9">La-related protein 6C</fullName>
    </submittedName>
</protein>
<evidence type="ECO:0000256" key="3">
    <source>
        <dbReference type="ARBA" id="ARBA00023015"/>
    </source>
</evidence>
<dbReference type="InterPro" id="IPR006630">
    <property type="entry name" value="La_HTH"/>
</dbReference>
<dbReference type="GO" id="GO:0003723">
    <property type="term" value="F:RNA binding"/>
    <property type="evidence" value="ECO:0007669"/>
    <property type="project" value="UniProtKB-UniRule"/>
</dbReference>
<dbReference type="Pfam" id="PF05383">
    <property type="entry name" value="La"/>
    <property type="match status" value="1"/>
</dbReference>
<evidence type="ECO:0000259" key="8">
    <source>
        <dbReference type="PROSITE" id="PS50961"/>
    </source>
</evidence>
<dbReference type="OrthoDB" id="435402at2759"/>
<dbReference type="PANTHER" id="PTHR22792">
    <property type="entry name" value="LUPUS LA PROTEIN-RELATED"/>
    <property type="match status" value="1"/>
</dbReference>
<evidence type="ECO:0000256" key="4">
    <source>
        <dbReference type="ARBA" id="ARBA00023163"/>
    </source>
</evidence>
<keyword evidence="4" id="KW-0804">Transcription</keyword>
<keyword evidence="5" id="KW-0539">Nucleus</keyword>
<accession>A0A1E5VN65</accession>
<comment type="subcellular location">
    <subcellularLocation>
        <location evidence="1">Nucleus</location>
    </subcellularLocation>
</comment>
<gene>
    <name evidence="9" type="ORF">BAE44_0012411</name>
</gene>
<dbReference type="AlphaFoldDB" id="A0A1E5VN65"/>
<evidence type="ECO:0000256" key="5">
    <source>
        <dbReference type="ARBA" id="ARBA00023242"/>
    </source>
</evidence>
<keyword evidence="3" id="KW-0805">Transcription regulation</keyword>
<dbReference type="CDD" id="cd08033">
    <property type="entry name" value="LARP_6"/>
    <property type="match status" value="1"/>
</dbReference>
<feature type="domain" description="HTH La-type RNA-binding" evidence="8">
    <location>
        <begin position="133"/>
        <end position="224"/>
    </location>
</feature>
<dbReference type="InterPro" id="IPR002344">
    <property type="entry name" value="Lupus_La"/>
</dbReference>
<evidence type="ECO:0000256" key="6">
    <source>
        <dbReference type="PROSITE-ProRule" id="PRU00332"/>
    </source>
</evidence>
<dbReference type="PROSITE" id="PS50961">
    <property type="entry name" value="HTH_LA"/>
    <property type="match status" value="1"/>
</dbReference>
<reference evidence="9 10" key="1">
    <citation type="submission" date="2016-09" db="EMBL/GenBank/DDBJ databases">
        <title>The draft genome of Dichanthelium oligosanthes: A C3 panicoid grass species.</title>
        <authorList>
            <person name="Studer A.J."/>
            <person name="Schnable J.C."/>
            <person name="Brutnell T.P."/>
        </authorList>
    </citation>
    <scope>NUCLEOTIDE SEQUENCE [LARGE SCALE GENOMIC DNA]</scope>
    <source>
        <strain evidence="10">cv. Kellogg 1175</strain>
        <tissue evidence="9">Leaf</tissue>
    </source>
</reference>
<feature type="compositionally biased region" description="Polar residues" evidence="7">
    <location>
        <begin position="330"/>
        <end position="342"/>
    </location>
</feature>
<dbReference type="InterPro" id="IPR045180">
    <property type="entry name" value="La_dom_prot"/>
</dbReference>
<keyword evidence="10" id="KW-1185">Reference proteome</keyword>
<evidence type="ECO:0000313" key="9">
    <source>
        <dbReference type="EMBL" id="OEL26570.1"/>
    </source>
</evidence>
<dbReference type="STRING" id="888268.A0A1E5VN65"/>
<dbReference type="PRINTS" id="PR00302">
    <property type="entry name" value="LUPUSLA"/>
</dbReference>
<feature type="region of interest" description="Disordered" evidence="7">
    <location>
        <begin position="314"/>
        <end position="475"/>
    </location>
</feature>
<dbReference type="GO" id="GO:0005634">
    <property type="term" value="C:nucleus"/>
    <property type="evidence" value="ECO:0007669"/>
    <property type="project" value="UniProtKB-SubCell"/>
</dbReference>
<dbReference type="InterPro" id="IPR036390">
    <property type="entry name" value="WH_DNA-bd_sf"/>
</dbReference>
<feature type="compositionally biased region" description="Low complexity" evidence="7">
    <location>
        <begin position="397"/>
        <end position="424"/>
    </location>
</feature>
<proteinExistence type="predicted"/>
<dbReference type="EMBL" id="LWDX02034421">
    <property type="protein sequence ID" value="OEL26570.1"/>
    <property type="molecule type" value="Genomic_DNA"/>
</dbReference>